<organism evidence="2 3">
    <name type="scientific">Apibacter adventoris</name>
    <dbReference type="NCBI Taxonomy" id="1679466"/>
    <lineage>
        <taxon>Bacteria</taxon>
        <taxon>Pseudomonadati</taxon>
        <taxon>Bacteroidota</taxon>
        <taxon>Flavobacteriia</taxon>
        <taxon>Flavobacteriales</taxon>
        <taxon>Weeksellaceae</taxon>
        <taxon>Apibacter</taxon>
    </lineage>
</organism>
<comment type="caution">
    <text evidence="2">The sequence shown here is derived from an EMBL/GenBank/DDBJ whole genome shotgun (WGS) entry which is preliminary data.</text>
</comment>
<feature type="chain" id="PRO_5015604769" description="DUF4270 domain-containing protein" evidence="1">
    <location>
        <begin position="26"/>
        <end position="502"/>
    </location>
</feature>
<dbReference type="Pfam" id="PF14092">
    <property type="entry name" value="DUF4270"/>
    <property type="match status" value="1"/>
</dbReference>
<accession>A0A2S8AFE3</accession>
<keyword evidence="3" id="KW-1185">Reference proteome</keyword>
<keyword evidence="1" id="KW-0732">Signal</keyword>
<protein>
    <recommendedName>
        <fullName evidence="4">DUF4270 domain-containing protein</fullName>
    </recommendedName>
</protein>
<evidence type="ECO:0000256" key="1">
    <source>
        <dbReference type="SAM" id="SignalP"/>
    </source>
</evidence>
<dbReference type="AlphaFoldDB" id="A0A2S8AFE3"/>
<evidence type="ECO:0000313" key="2">
    <source>
        <dbReference type="EMBL" id="PQL94271.1"/>
    </source>
</evidence>
<dbReference type="EMBL" id="PSZM01000024">
    <property type="protein sequence ID" value="PQL94271.1"/>
    <property type="molecule type" value="Genomic_DNA"/>
</dbReference>
<dbReference type="InterPro" id="IPR025366">
    <property type="entry name" value="DUF4270"/>
</dbReference>
<feature type="signal peptide" evidence="1">
    <location>
        <begin position="1"/>
        <end position="25"/>
    </location>
</feature>
<dbReference type="PROSITE" id="PS51257">
    <property type="entry name" value="PROKAR_LIPOPROTEIN"/>
    <property type="match status" value="1"/>
</dbReference>
<dbReference type="Proteomes" id="UP000238042">
    <property type="component" value="Unassembled WGS sequence"/>
</dbReference>
<dbReference type="OrthoDB" id="1466062at2"/>
<gene>
    <name evidence="2" type="ORF">C4S77_03685</name>
</gene>
<evidence type="ECO:0000313" key="3">
    <source>
        <dbReference type="Proteomes" id="UP000238042"/>
    </source>
</evidence>
<name>A0A2S8AFE3_9FLAO</name>
<dbReference type="RefSeq" id="WP_105246151.1">
    <property type="nucleotide sequence ID" value="NZ_PSZM01000024.1"/>
</dbReference>
<sequence>MKILKFNLKLLVLCFISITFLLSCENDTTDIGANLIPDKSAGNIAYVDLVAYNVSNNDTIRADYKTLTKGLIGVYEDNIFGKSKASFSTQLRLSTSDEIKGSMQIVDSVVLSLFPEYNSSQSKVKQITLNPGTTSGIDTIKYITRYPITSFLGKTGSTMQLSVNKINTFLESIESKFYSNKTVTVGELLGTKTIGDSVISTSIRTSNGSTILEATTPGYYIKLDPTYFKQNFFDKKGSVNIADNSHFIQYFQGIRISPINEYSQFMFNFPVNKIKLIAYYRYKVNSSDSKYTNASYSFTMGGNYNTSLGEYNFYKRATASNEFLHNRDNPDKISGESKLFLQGMGGPSIHIKLNDSQLLAVKDSVQNKGWAIMGAKLKFYMTENFASKPNYIYAYNVTQKKFLPDLTNGYGSSYILNPIYDIIGNPGYYTLNITKQIKDIIEKNLPNDEILVEMGDFLKNSSNAYLGYTKTTRAYEPFRLVFYGNKTAGDKQLRLEIAYTKN</sequence>
<proteinExistence type="predicted"/>
<evidence type="ECO:0008006" key="4">
    <source>
        <dbReference type="Google" id="ProtNLM"/>
    </source>
</evidence>
<reference evidence="2 3" key="1">
    <citation type="submission" date="2018-02" db="EMBL/GenBank/DDBJ databases">
        <title>Genome sequences of Apibacter spp., gut symbionts of Asian honey bees.</title>
        <authorList>
            <person name="Kwong W.K."/>
            <person name="Steele M.I."/>
            <person name="Moran N.A."/>
        </authorList>
    </citation>
    <scope>NUCLEOTIDE SEQUENCE [LARGE SCALE GENOMIC DNA]</scope>
    <source>
        <strain evidence="3">wkB301</strain>
    </source>
</reference>